<evidence type="ECO:0000313" key="1">
    <source>
        <dbReference type="EMBL" id="PSH62198.1"/>
    </source>
</evidence>
<proteinExistence type="predicted"/>
<reference evidence="2" key="1">
    <citation type="submission" date="2017-11" db="EMBL/GenBank/DDBJ databases">
        <authorList>
            <person name="Kuznetsova I."/>
            <person name="Sazanova A."/>
            <person name="Chirak E."/>
            <person name="Safronova V."/>
            <person name="Willems A."/>
        </authorList>
    </citation>
    <scope>NUCLEOTIDE SEQUENCE [LARGE SCALE GENOMIC DNA]</scope>
    <source>
        <strain evidence="2">CCBAU 03422</strain>
    </source>
</reference>
<name>A0A2P7B6W4_9HYPH</name>
<accession>A0A2P7B6W4</accession>
<dbReference type="AlphaFoldDB" id="A0A2P7B6W4"/>
<evidence type="ECO:0000313" key="2">
    <source>
        <dbReference type="Proteomes" id="UP000241764"/>
    </source>
</evidence>
<organism evidence="1 2">
    <name type="scientific">Phyllobacterium sophorae</name>
    <dbReference type="NCBI Taxonomy" id="1520277"/>
    <lineage>
        <taxon>Bacteria</taxon>
        <taxon>Pseudomonadati</taxon>
        <taxon>Pseudomonadota</taxon>
        <taxon>Alphaproteobacteria</taxon>
        <taxon>Hyphomicrobiales</taxon>
        <taxon>Phyllobacteriaceae</taxon>
        <taxon>Phyllobacterium</taxon>
    </lineage>
</organism>
<sequence length="63" mass="6974">MIGIKLNGGDRNRDRPVHMNDLSKYDDLDEDDEAAWSCHSCPIKYLSVLAIGVAFAVLVAKII</sequence>
<dbReference type="Proteomes" id="UP000241764">
    <property type="component" value="Unassembled WGS sequence"/>
</dbReference>
<gene>
    <name evidence="1" type="ORF">CU103_20430</name>
</gene>
<comment type="caution">
    <text evidence="1">The sequence shown here is derived from an EMBL/GenBank/DDBJ whole genome shotgun (WGS) entry which is preliminary data.</text>
</comment>
<keyword evidence="2" id="KW-1185">Reference proteome</keyword>
<dbReference type="EMBL" id="PGGM01000010">
    <property type="protein sequence ID" value="PSH62198.1"/>
    <property type="molecule type" value="Genomic_DNA"/>
</dbReference>
<protein>
    <submittedName>
        <fullName evidence="1">Uncharacterized protein</fullName>
    </submittedName>
</protein>